<evidence type="ECO:0000313" key="2">
    <source>
        <dbReference type="EMBL" id="ELZ30065.1"/>
    </source>
</evidence>
<evidence type="ECO:0000256" key="1">
    <source>
        <dbReference type="SAM" id="Phobius"/>
    </source>
</evidence>
<keyword evidence="1" id="KW-1133">Transmembrane helix</keyword>
<dbReference type="EMBL" id="AOIV01000026">
    <property type="protein sequence ID" value="ELZ30065.1"/>
    <property type="molecule type" value="Genomic_DNA"/>
</dbReference>
<proteinExistence type="predicted"/>
<feature type="transmembrane region" description="Helical" evidence="1">
    <location>
        <begin position="161"/>
        <end position="177"/>
    </location>
</feature>
<dbReference type="Proteomes" id="UP000011513">
    <property type="component" value="Unassembled WGS sequence"/>
</dbReference>
<reference evidence="2 3" key="1">
    <citation type="journal article" date="2014" name="PLoS Genet.">
        <title>Phylogenetically driven sequencing of extremely halophilic archaea reveals strategies for static and dynamic osmo-response.</title>
        <authorList>
            <person name="Becker E.A."/>
            <person name="Seitzer P.M."/>
            <person name="Tritt A."/>
            <person name="Larsen D."/>
            <person name="Krusor M."/>
            <person name="Yao A.I."/>
            <person name="Wu D."/>
            <person name="Madern D."/>
            <person name="Eisen J.A."/>
            <person name="Darling A.E."/>
            <person name="Facciotti M.T."/>
        </authorList>
    </citation>
    <scope>NUCLEOTIDE SEQUENCE [LARGE SCALE GENOMIC DNA]</scope>
    <source>
        <strain evidence="2 3">JCM 14848</strain>
    </source>
</reference>
<name>M0D3R8_HALPD</name>
<organism evidence="2 3">
    <name type="scientific">Halogeometricum pallidum JCM 14848</name>
    <dbReference type="NCBI Taxonomy" id="1227487"/>
    <lineage>
        <taxon>Archaea</taxon>
        <taxon>Methanobacteriati</taxon>
        <taxon>Methanobacteriota</taxon>
        <taxon>Stenosarchaea group</taxon>
        <taxon>Halobacteria</taxon>
        <taxon>Halobacteriales</taxon>
        <taxon>Haloferacaceae</taxon>
        <taxon>Halogeometricum</taxon>
    </lineage>
</organism>
<accession>M0D3R8</accession>
<keyword evidence="1" id="KW-0812">Transmembrane</keyword>
<dbReference type="eggNOG" id="arCOG08935">
    <property type="taxonomic scope" value="Archaea"/>
</dbReference>
<dbReference type="AlphaFoldDB" id="M0D3R8"/>
<feature type="transmembrane region" description="Helical" evidence="1">
    <location>
        <begin position="55"/>
        <end position="75"/>
    </location>
</feature>
<dbReference type="PATRIC" id="fig|1227487.5.peg.2406"/>
<sequence>MSVVALRPDERSRRLAFSLPSGISRRVYPLGDPLFGRTMSSTPASNPGTARRPRLLRSLVPWALMAAVAVVNGVFRETVIVPRTGEHAGHVLSTGLLTAAIAVISYAFFATTDAEYTRAELAAVGAGWTVLTVGFEFLVGYVEGTPVSVTLGQYDVFSGQVWILVPLTLFVTPLLFGRRVGR</sequence>
<comment type="caution">
    <text evidence="2">The sequence shown here is derived from an EMBL/GenBank/DDBJ whole genome shotgun (WGS) entry which is preliminary data.</text>
</comment>
<keyword evidence="1" id="KW-0472">Membrane</keyword>
<dbReference type="InParanoid" id="M0D3R8"/>
<feature type="transmembrane region" description="Helical" evidence="1">
    <location>
        <begin position="121"/>
        <end position="141"/>
    </location>
</feature>
<gene>
    <name evidence="2" type="ORF">C474_11905</name>
</gene>
<evidence type="ECO:0000313" key="3">
    <source>
        <dbReference type="Proteomes" id="UP000011513"/>
    </source>
</evidence>
<keyword evidence="3" id="KW-1185">Reference proteome</keyword>
<protein>
    <submittedName>
        <fullName evidence="2">Uncharacterized protein</fullName>
    </submittedName>
</protein>
<feature type="transmembrane region" description="Helical" evidence="1">
    <location>
        <begin position="87"/>
        <end position="109"/>
    </location>
</feature>